<dbReference type="EMBL" id="JACHMC010000001">
    <property type="protein sequence ID" value="MBB4883841.1"/>
    <property type="molecule type" value="Genomic_DNA"/>
</dbReference>
<dbReference type="PROSITE" id="PS51913">
    <property type="entry name" value="HTH_HARE"/>
    <property type="match status" value="1"/>
</dbReference>
<name>A0A7W7L689_9MICC</name>
<organism evidence="5 6">
    <name type="scientific">Micrococcus flavus</name>
    <dbReference type="NCBI Taxonomy" id="384602"/>
    <lineage>
        <taxon>Bacteria</taxon>
        <taxon>Bacillati</taxon>
        <taxon>Actinomycetota</taxon>
        <taxon>Actinomycetes</taxon>
        <taxon>Micrococcales</taxon>
        <taxon>Micrococcaceae</taxon>
        <taxon>Micrococcus</taxon>
    </lineage>
</organism>
<dbReference type="Proteomes" id="UP000560081">
    <property type="component" value="Unassembled WGS sequence"/>
</dbReference>
<feature type="region of interest" description="Disordered" evidence="2">
    <location>
        <begin position="77"/>
        <end position="100"/>
    </location>
</feature>
<dbReference type="AlphaFoldDB" id="A0A7W7L689"/>
<protein>
    <recommendedName>
        <fullName evidence="7">HTH HARE-type domain-containing protein</fullName>
    </recommendedName>
</protein>
<dbReference type="InterPro" id="IPR007759">
    <property type="entry name" value="Asxl_HARE-HTH"/>
</dbReference>
<feature type="domain" description="HTH HARE-type" evidence="4">
    <location>
        <begin position="4"/>
        <end position="74"/>
    </location>
</feature>
<keyword evidence="6" id="KW-1185">Reference proteome</keyword>
<evidence type="ECO:0000259" key="3">
    <source>
        <dbReference type="PROSITE" id="PS50164"/>
    </source>
</evidence>
<reference evidence="5 6" key="1">
    <citation type="submission" date="2020-08" db="EMBL/GenBank/DDBJ databases">
        <title>Sequencing the genomes of 1000 actinobacteria strains.</title>
        <authorList>
            <person name="Klenk H.-P."/>
        </authorList>
    </citation>
    <scope>NUCLEOTIDE SEQUENCE [LARGE SCALE GENOMIC DNA]</scope>
    <source>
        <strain evidence="5 6">DSM 19079</strain>
    </source>
</reference>
<dbReference type="InterPro" id="IPR000305">
    <property type="entry name" value="GIY-YIG_endonuc"/>
</dbReference>
<evidence type="ECO:0000313" key="5">
    <source>
        <dbReference type="EMBL" id="MBB4883841.1"/>
    </source>
</evidence>
<evidence type="ECO:0000256" key="1">
    <source>
        <dbReference type="ARBA" id="ARBA00023163"/>
    </source>
</evidence>
<dbReference type="RefSeq" id="WP_209281014.1">
    <property type="nucleotide sequence ID" value="NZ_BMLA01000007.1"/>
</dbReference>
<evidence type="ECO:0000313" key="6">
    <source>
        <dbReference type="Proteomes" id="UP000560081"/>
    </source>
</evidence>
<dbReference type="PROSITE" id="PS50164">
    <property type="entry name" value="GIY_YIG"/>
    <property type="match status" value="1"/>
</dbReference>
<comment type="caution">
    <text evidence="5">The sequence shown here is derived from an EMBL/GenBank/DDBJ whole genome shotgun (WGS) entry which is preliminary data.</text>
</comment>
<gene>
    <name evidence="5" type="ORF">BJ976_002192</name>
</gene>
<sequence>MADMTWRKAILRALNDLGGEAHYADIAQEIIDRGYRSKDSIGATPANTVAANISMHLTEQLLKVSPGRYRLLDEKPSTTSLAGDADQPVAQPPSVAPGEGAADDDMGLINAFGMFWRREEVHWQGKATRLRGVQQDGATPTDFAGQAGVYILYDGNRVVYVGRVTATRLGHRLAEHTRDRLSARWDRFSWFGVRPVEENGTLGAVPAAGISVDTLIATMEALLIEGIEPPQNRRQGDGFNAVEFIQAADPDIEERRRSELIGHLLSRGGR</sequence>
<feature type="domain" description="GIY-YIG" evidence="3">
    <location>
        <begin position="145"/>
        <end position="233"/>
    </location>
</feature>
<dbReference type="GO" id="GO:0006355">
    <property type="term" value="P:regulation of DNA-templated transcription"/>
    <property type="evidence" value="ECO:0007669"/>
    <property type="project" value="InterPro"/>
</dbReference>
<dbReference type="CDD" id="cd00719">
    <property type="entry name" value="GIY-YIG_SF"/>
    <property type="match status" value="1"/>
</dbReference>
<keyword evidence="1" id="KW-0804">Transcription</keyword>
<accession>A0A7W7L689</accession>
<evidence type="ECO:0000259" key="4">
    <source>
        <dbReference type="PROSITE" id="PS51913"/>
    </source>
</evidence>
<evidence type="ECO:0008006" key="7">
    <source>
        <dbReference type="Google" id="ProtNLM"/>
    </source>
</evidence>
<dbReference type="Pfam" id="PF05066">
    <property type="entry name" value="HARE-HTH"/>
    <property type="match status" value="1"/>
</dbReference>
<evidence type="ECO:0000256" key="2">
    <source>
        <dbReference type="SAM" id="MobiDB-lite"/>
    </source>
</evidence>
<proteinExistence type="predicted"/>